<dbReference type="Proteomes" id="UP000219522">
    <property type="component" value="Unassembled WGS sequence"/>
</dbReference>
<protein>
    <submittedName>
        <fullName evidence="1">Uncharacterized protein</fullName>
    </submittedName>
</protein>
<proteinExistence type="predicted"/>
<evidence type="ECO:0000313" key="1">
    <source>
        <dbReference type="EMBL" id="SOE67488.1"/>
    </source>
</evidence>
<evidence type="ECO:0000313" key="2">
    <source>
        <dbReference type="Proteomes" id="UP000219522"/>
    </source>
</evidence>
<keyword evidence="2" id="KW-1185">Reference proteome</keyword>
<name>A0A7Z7I7J1_9BURK</name>
<gene>
    <name evidence="1" type="ORF">SAMN05446927_3318</name>
</gene>
<comment type="caution">
    <text evidence="1">The sequence shown here is derived from an EMBL/GenBank/DDBJ whole genome shotgun (WGS) entry which is preliminary data.</text>
</comment>
<reference evidence="1 2" key="1">
    <citation type="submission" date="2017-09" db="EMBL/GenBank/DDBJ databases">
        <authorList>
            <person name="Varghese N."/>
            <person name="Submissions S."/>
        </authorList>
    </citation>
    <scope>NUCLEOTIDE SEQUENCE [LARGE SCALE GENOMIC DNA]</scope>
    <source>
        <strain evidence="1 2">OK806</strain>
    </source>
</reference>
<dbReference type="EMBL" id="OCSU01000001">
    <property type="protein sequence ID" value="SOE67488.1"/>
    <property type="molecule type" value="Genomic_DNA"/>
</dbReference>
<organism evidence="1 2">
    <name type="scientific">Caballeronia arationis</name>
    <dbReference type="NCBI Taxonomy" id="1777142"/>
    <lineage>
        <taxon>Bacteria</taxon>
        <taxon>Pseudomonadati</taxon>
        <taxon>Pseudomonadota</taxon>
        <taxon>Betaproteobacteria</taxon>
        <taxon>Burkholderiales</taxon>
        <taxon>Burkholderiaceae</taxon>
        <taxon>Caballeronia</taxon>
    </lineage>
</organism>
<accession>A0A7Z7I7J1</accession>
<sequence>MYERFGEFEMRAELESLFGIADLQLLATETDEAVKAAIQMKRADMNLTGAAITTRLRNQPPRSREIRKNK</sequence>
<dbReference type="AlphaFoldDB" id="A0A7Z7I7J1"/>